<evidence type="ECO:0000313" key="3">
    <source>
        <dbReference type="Proteomes" id="UP000824504"/>
    </source>
</evidence>
<protein>
    <submittedName>
        <fullName evidence="2">BMC domain-containing protein</fullName>
    </submittedName>
</protein>
<accession>A0ABX8SHM5</accession>
<dbReference type="SMART" id="SM00877">
    <property type="entry name" value="BMC"/>
    <property type="match status" value="1"/>
</dbReference>
<dbReference type="CDD" id="cd07046">
    <property type="entry name" value="BMC_PduU-EutS"/>
    <property type="match status" value="1"/>
</dbReference>
<dbReference type="PANTHER" id="PTHR40449">
    <property type="entry name" value="ETHANOLAMINE UTILIZATION PROTEIN EUTS"/>
    <property type="match status" value="1"/>
</dbReference>
<gene>
    <name evidence="2" type="ORF">KDB89_10380</name>
</gene>
<keyword evidence="3" id="KW-1185">Reference proteome</keyword>
<evidence type="ECO:0000313" key="2">
    <source>
        <dbReference type="EMBL" id="QXT62170.1"/>
    </source>
</evidence>
<dbReference type="PROSITE" id="PS51931">
    <property type="entry name" value="BMC_CP"/>
    <property type="match status" value="1"/>
</dbReference>
<reference evidence="2 3" key="1">
    <citation type="submission" date="2021-07" db="EMBL/GenBank/DDBJ databases">
        <title>complete genome sequencing of Tessaracoccus sp.J1M15.</title>
        <authorList>
            <person name="Bae J.-W."/>
            <person name="Kim D.-y."/>
        </authorList>
    </citation>
    <scope>NUCLEOTIDE SEQUENCE [LARGE SCALE GENOMIC DNA]</scope>
    <source>
        <strain evidence="2 3">J1M15</strain>
    </source>
</reference>
<dbReference type="Proteomes" id="UP000824504">
    <property type="component" value="Chromosome"/>
</dbReference>
<dbReference type="InterPro" id="IPR000249">
    <property type="entry name" value="BMC_dom"/>
</dbReference>
<dbReference type="Pfam" id="PF00936">
    <property type="entry name" value="BMC"/>
    <property type="match status" value="1"/>
</dbReference>
<dbReference type="PANTHER" id="PTHR40449:SF2">
    <property type="entry name" value="BACTERIAL MICROCOMPARTMENT SHELL PROTEIN EUTS"/>
    <property type="match status" value="1"/>
</dbReference>
<dbReference type="EMBL" id="CP079216">
    <property type="protein sequence ID" value="QXT62170.1"/>
    <property type="molecule type" value="Genomic_DNA"/>
</dbReference>
<dbReference type="PIRSF" id="PIRSF012296">
    <property type="entry name" value="EutS_PduU"/>
    <property type="match status" value="1"/>
</dbReference>
<organism evidence="2 3">
    <name type="scientific">Tessaracoccus palaemonis</name>
    <dbReference type="NCBI Taxonomy" id="2829499"/>
    <lineage>
        <taxon>Bacteria</taxon>
        <taxon>Bacillati</taxon>
        <taxon>Actinomycetota</taxon>
        <taxon>Actinomycetes</taxon>
        <taxon>Propionibacteriales</taxon>
        <taxon>Propionibacteriaceae</taxon>
        <taxon>Tessaracoccus</taxon>
    </lineage>
</organism>
<dbReference type="InterPro" id="IPR044870">
    <property type="entry name" value="BMC_CP"/>
</dbReference>
<proteinExistence type="predicted"/>
<dbReference type="RefSeq" id="WP_219080773.1">
    <property type="nucleotide sequence ID" value="NZ_CP079216.1"/>
</dbReference>
<sequence>MADDNLTRIIQETVPGRQITLAHIIARPRPIIYKKLGLNPGIDYSQSAIGVLTMTPAEMAIIGSDLATKASDIELGFLDRFSGTLIFTGTLSNVEQAIREILNYAEHTLRFTVCPVSRS</sequence>
<dbReference type="InterPro" id="IPR009307">
    <property type="entry name" value="EutS/PduU/CutR"/>
</dbReference>
<evidence type="ECO:0000259" key="1">
    <source>
        <dbReference type="PROSITE" id="PS51931"/>
    </source>
</evidence>
<feature type="domain" description="BMC circularly permuted" evidence="1">
    <location>
        <begin position="8"/>
        <end position="111"/>
    </location>
</feature>
<name>A0ABX8SHM5_9ACTN</name>